<evidence type="ECO:0000256" key="5">
    <source>
        <dbReference type="ARBA" id="ARBA00022840"/>
    </source>
</evidence>
<dbReference type="Gene3D" id="1.10.510.10">
    <property type="entry name" value="Transferase(Phosphotransferase) domain 1"/>
    <property type="match status" value="1"/>
</dbReference>
<dbReference type="AlphaFoldDB" id="G7E656"/>
<keyword evidence="3 7" id="KW-0547">Nucleotide-binding</keyword>
<sequence>MLGLASGVIEPRAASDIFPGIAIHHRQGVLHVLTLAASRHGRVPVFSRARAMGHLPSDDADTLSHRLAGSSLSCDSGKATSSARQAASPRAATLRPPAAASSSSASSRESSDERVPRLAMHTGSARKSGSKGPGLGLNLKIPSGSASTAGPAYYYGGAQDAALLAPEPLLFQDDAESTMRQSASTSSTATSSAVSRPSPLQLTTHLDATRSAGPSWDRRTTDSQSMISELRETISGGHPDPGASRLAGNASHQSEEGSPNLKSRSRDASPLAKPMSRVQSDQGSLAAASASASAKELRRRSWNIDAEPALGDLTIMQAKDVKTLSKLGEGATGEVWKAVHIGSGTLIAKKIMATSPNPDIHKQILRELAFNRDCRADEIVRSYGAFLQSDDTEIAICMEYCEGGSLDAIYKRIKLRQGRIGEKVLGKVAEAVLRGLVYLHDRKIIHRDIKPSNILVTKAGQVKLCDFGVSGELINSMAGTFTGTSYYMAPERIRGASYSWTSDIWSLGLTLHELAMNRFPFPAEGAPPLAPIDLLTYIIKMDPPALNDDGQMRWTKAFKDFIKQCFDKDPKARPSPGILLQHPWIRKSEERTVDLAKWLVDVWEWK</sequence>
<feature type="region of interest" description="Disordered" evidence="8">
    <location>
        <begin position="71"/>
        <end position="136"/>
    </location>
</feature>
<dbReference type="InterPro" id="IPR017441">
    <property type="entry name" value="Protein_kinase_ATP_BS"/>
</dbReference>
<evidence type="ECO:0000256" key="3">
    <source>
        <dbReference type="ARBA" id="ARBA00022741"/>
    </source>
</evidence>
<evidence type="ECO:0000256" key="8">
    <source>
        <dbReference type="SAM" id="MobiDB-lite"/>
    </source>
</evidence>
<dbReference type="Pfam" id="PF00069">
    <property type="entry name" value="Pkinase"/>
    <property type="match status" value="1"/>
</dbReference>
<feature type="binding site" evidence="7">
    <location>
        <position position="350"/>
    </location>
    <ligand>
        <name>ATP</name>
        <dbReference type="ChEBI" id="CHEBI:30616"/>
    </ligand>
</feature>
<dbReference type="SMART" id="SM00220">
    <property type="entry name" value="S_TKc"/>
    <property type="match status" value="1"/>
</dbReference>
<feature type="compositionally biased region" description="Low complexity" evidence="8">
    <location>
        <begin position="79"/>
        <end position="108"/>
    </location>
</feature>
<feature type="region of interest" description="Disordered" evidence="8">
    <location>
        <begin position="175"/>
        <end position="292"/>
    </location>
</feature>
<dbReference type="InterPro" id="IPR008271">
    <property type="entry name" value="Ser/Thr_kinase_AS"/>
</dbReference>
<dbReference type="PANTHER" id="PTHR47448:SF5">
    <property type="entry name" value="MITOGEN-ACTIVATED PROTEIN KINASE KINAE MKK2"/>
    <property type="match status" value="1"/>
</dbReference>
<keyword evidence="2" id="KW-0808">Transferase</keyword>
<feature type="domain" description="Protein kinase" evidence="9">
    <location>
        <begin position="321"/>
        <end position="585"/>
    </location>
</feature>
<dbReference type="STRING" id="764103.G7E656"/>
<feature type="compositionally biased region" description="Polar residues" evidence="8">
    <location>
        <begin position="250"/>
        <end position="262"/>
    </location>
</feature>
<keyword evidence="1" id="KW-0723">Serine/threonine-protein kinase</keyword>
<dbReference type="InParanoid" id="G7E656"/>
<dbReference type="HOGENOM" id="CLU_000288_63_23_1"/>
<dbReference type="GO" id="GO:0000165">
    <property type="term" value="P:MAPK cascade"/>
    <property type="evidence" value="ECO:0007669"/>
    <property type="project" value="UniProtKB-ARBA"/>
</dbReference>
<comment type="caution">
    <text evidence="10">The sequence shown here is derived from an EMBL/GenBank/DDBJ whole genome shotgun (WGS) entry which is preliminary data.</text>
</comment>
<dbReference type="PROSITE" id="PS00107">
    <property type="entry name" value="PROTEIN_KINASE_ATP"/>
    <property type="match status" value="1"/>
</dbReference>
<dbReference type="OrthoDB" id="10252354at2759"/>
<evidence type="ECO:0000259" key="9">
    <source>
        <dbReference type="PROSITE" id="PS50011"/>
    </source>
</evidence>
<dbReference type="eggNOG" id="KOG0581">
    <property type="taxonomic scope" value="Eukaryota"/>
</dbReference>
<dbReference type="PANTHER" id="PTHR47448">
    <property type="entry name" value="DUAL SPECIFICITY MITOGEN-ACTIVATED PROTEIN KINASE KINASE DSOR1-LIKE PROTEIN"/>
    <property type="match status" value="1"/>
</dbReference>
<dbReference type="GO" id="GO:0004674">
    <property type="term" value="F:protein serine/threonine kinase activity"/>
    <property type="evidence" value="ECO:0007669"/>
    <property type="project" value="UniProtKB-KW"/>
</dbReference>
<dbReference type="PROSITE" id="PS00108">
    <property type="entry name" value="PROTEIN_KINASE_ST"/>
    <property type="match status" value="1"/>
</dbReference>
<dbReference type="GO" id="GO:0005524">
    <property type="term" value="F:ATP binding"/>
    <property type="evidence" value="ECO:0007669"/>
    <property type="project" value="UniProtKB-UniRule"/>
</dbReference>
<dbReference type="FunFam" id="3.30.200.20:FF:000040">
    <property type="entry name" value="Dual specificity mitogen-activated protein kinase kinase"/>
    <property type="match status" value="1"/>
</dbReference>
<reference evidence="10 11" key="1">
    <citation type="journal article" date="2011" name="J. Gen. Appl. Microbiol.">
        <title>Draft genome sequencing of the enigmatic basidiomycete Mixia osmundae.</title>
        <authorList>
            <person name="Nishida H."/>
            <person name="Nagatsuka Y."/>
            <person name="Sugiyama J."/>
        </authorList>
    </citation>
    <scope>NUCLEOTIDE SEQUENCE [LARGE SCALE GENOMIC DNA]</scope>
    <source>
        <strain evidence="11">CBS 9802 / IAM 14324 / JCM 22182 / KY 12970</strain>
    </source>
</reference>
<keyword evidence="11" id="KW-1185">Reference proteome</keyword>
<keyword evidence="4" id="KW-0418">Kinase</keyword>
<organism evidence="10 11">
    <name type="scientific">Mixia osmundae (strain CBS 9802 / IAM 14324 / JCM 22182 / KY 12970)</name>
    <dbReference type="NCBI Taxonomy" id="764103"/>
    <lineage>
        <taxon>Eukaryota</taxon>
        <taxon>Fungi</taxon>
        <taxon>Dikarya</taxon>
        <taxon>Basidiomycota</taxon>
        <taxon>Pucciniomycotina</taxon>
        <taxon>Mixiomycetes</taxon>
        <taxon>Mixiales</taxon>
        <taxon>Mixiaceae</taxon>
        <taxon>Mixia</taxon>
    </lineage>
</organism>
<dbReference type="SUPFAM" id="SSF56112">
    <property type="entry name" value="Protein kinase-like (PK-like)"/>
    <property type="match status" value="1"/>
</dbReference>
<evidence type="ECO:0000256" key="7">
    <source>
        <dbReference type="PROSITE-ProRule" id="PRU10141"/>
    </source>
</evidence>
<feature type="compositionally biased region" description="Polar residues" evidence="8">
    <location>
        <begin position="194"/>
        <end position="206"/>
    </location>
</feature>
<accession>G7E656</accession>
<protein>
    <recommendedName>
        <fullName evidence="9">Protein kinase domain-containing protein</fullName>
    </recommendedName>
</protein>
<evidence type="ECO:0000256" key="4">
    <source>
        <dbReference type="ARBA" id="ARBA00022777"/>
    </source>
</evidence>
<gene>
    <name evidence="10" type="primary">Mo05001</name>
    <name evidence="10" type="ORF">E5Q_05001</name>
</gene>
<dbReference type="InterPro" id="IPR050915">
    <property type="entry name" value="MAP_kinase_kinase"/>
</dbReference>
<dbReference type="FunFam" id="1.10.510.10:FF:000263">
    <property type="entry name" value="MAP kinase skh1/pek1"/>
    <property type="match status" value="1"/>
</dbReference>
<dbReference type="PROSITE" id="PS50011">
    <property type="entry name" value="PROTEIN_KINASE_DOM"/>
    <property type="match status" value="1"/>
</dbReference>
<proteinExistence type="inferred from homology"/>
<dbReference type="EMBL" id="BABT02000150">
    <property type="protein sequence ID" value="GAA98316.1"/>
    <property type="molecule type" value="Genomic_DNA"/>
</dbReference>
<evidence type="ECO:0000313" key="11">
    <source>
        <dbReference type="Proteomes" id="UP000009131"/>
    </source>
</evidence>
<evidence type="ECO:0000313" key="10">
    <source>
        <dbReference type="EMBL" id="GAA98316.1"/>
    </source>
</evidence>
<feature type="compositionally biased region" description="Low complexity" evidence="8">
    <location>
        <begin position="182"/>
        <end position="193"/>
    </location>
</feature>
<evidence type="ECO:0000256" key="1">
    <source>
        <dbReference type="ARBA" id="ARBA00022527"/>
    </source>
</evidence>
<keyword evidence="5 7" id="KW-0067">ATP-binding</keyword>
<evidence type="ECO:0000256" key="6">
    <source>
        <dbReference type="ARBA" id="ARBA00038035"/>
    </source>
</evidence>
<comment type="similarity">
    <text evidence="6">Belongs to the protein kinase superfamily. STE Ser/Thr protein kinase family. MAP kinase kinase subfamily.</text>
</comment>
<dbReference type="Proteomes" id="UP000009131">
    <property type="component" value="Unassembled WGS sequence"/>
</dbReference>
<dbReference type="InterPro" id="IPR000719">
    <property type="entry name" value="Prot_kinase_dom"/>
</dbReference>
<reference evidence="10 11" key="2">
    <citation type="journal article" date="2012" name="Open Biol.">
        <title>Characteristics of nucleosomes and linker DNA regions on the genome of the basidiomycete Mixia osmundae revealed by mono- and dinucleosome mapping.</title>
        <authorList>
            <person name="Nishida H."/>
            <person name="Kondo S."/>
            <person name="Matsumoto T."/>
            <person name="Suzuki Y."/>
            <person name="Yoshikawa H."/>
            <person name="Taylor T.D."/>
            <person name="Sugiyama J."/>
        </authorList>
    </citation>
    <scope>NUCLEOTIDE SEQUENCE [LARGE SCALE GENOMIC DNA]</scope>
    <source>
        <strain evidence="11">CBS 9802 / IAM 14324 / JCM 22182 / KY 12970</strain>
    </source>
</reference>
<evidence type="ECO:0000256" key="2">
    <source>
        <dbReference type="ARBA" id="ARBA00022679"/>
    </source>
</evidence>
<dbReference type="InterPro" id="IPR011009">
    <property type="entry name" value="Kinase-like_dom_sf"/>
</dbReference>
<name>G7E656_MIXOS</name>
<dbReference type="Gene3D" id="3.30.200.20">
    <property type="entry name" value="Phosphorylase Kinase, domain 1"/>
    <property type="match status" value="1"/>
</dbReference>